<dbReference type="RefSeq" id="WP_145113409.1">
    <property type="nucleotide sequence ID" value="NZ_CP036277.1"/>
</dbReference>
<reference evidence="5 6" key="1">
    <citation type="submission" date="2019-03" db="EMBL/GenBank/DDBJ databases">
        <title>Deep-cultivation of Planctomycetes and their phenomic and genomic characterization uncovers novel biology.</title>
        <authorList>
            <person name="Wiegand S."/>
            <person name="Jogler M."/>
            <person name="Boedeker C."/>
            <person name="Pinto D."/>
            <person name="Vollmers J."/>
            <person name="Rivas-Marin E."/>
            <person name="Kohn T."/>
            <person name="Peeters S.H."/>
            <person name="Heuer A."/>
            <person name="Rast P."/>
            <person name="Oberbeckmann S."/>
            <person name="Bunk B."/>
            <person name="Jeske O."/>
            <person name="Meyerdierks A."/>
            <person name="Storesund J.E."/>
            <person name="Kallscheuer N."/>
            <person name="Luecker S."/>
            <person name="Lage O.M."/>
            <person name="Pohl T."/>
            <person name="Merkel B.J."/>
            <person name="Hornburger P."/>
            <person name="Mueller R.-W."/>
            <person name="Bruemmer F."/>
            <person name="Labrenz M."/>
            <person name="Spormann A.M."/>
            <person name="Op den Camp H."/>
            <person name="Overmann J."/>
            <person name="Amann R."/>
            <person name="Jetten M.S.M."/>
            <person name="Mascher T."/>
            <person name="Medema M.H."/>
            <person name="Devos D.P."/>
            <person name="Kaster A.-K."/>
            <person name="Ovreas L."/>
            <person name="Rohde M."/>
            <person name="Galperin M.Y."/>
            <person name="Jogler C."/>
        </authorList>
    </citation>
    <scope>NUCLEOTIDE SEQUENCE [LARGE SCALE GENOMIC DNA]</scope>
    <source>
        <strain evidence="5 6">Enr10</strain>
    </source>
</reference>
<dbReference type="CDD" id="cd00635">
    <property type="entry name" value="PLPDE_III_YBL036c_like"/>
    <property type="match status" value="1"/>
</dbReference>
<feature type="modified residue" description="N6-(pyridoxal phosphate)lysine" evidence="2 3">
    <location>
        <position position="40"/>
    </location>
</feature>
<sequence>MDDLNVIIHDNYSLIQSRIKAACLRAGRSPESVRLVAVTKYAQLEWVQALVDLGCRDLGESRTPQLEERAALLSPEIRWHFIGPLQRNKVRRTIQCCNLIHSVDSLKLLNTIDRIAGESELEPEILIEVNLSGEATKKGFSSSDLSSAWGDLCQVSHVKIVGLMTMAPHVQDPELARPVFQELRALRDELQQRSPERVSLHELSMGMSGDFEIGIEEGATLVRVGSALFEGLESAES</sequence>
<dbReference type="PANTHER" id="PTHR10146">
    <property type="entry name" value="PROLINE SYNTHETASE CO-TRANSCRIBED BACTERIAL HOMOLOG PROTEIN"/>
    <property type="match status" value="1"/>
</dbReference>
<keyword evidence="6" id="KW-1185">Reference proteome</keyword>
<dbReference type="InterPro" id="IPR001608">
    <property type="entry name" value="Ala_racemase_N"/>
</dbReference>
<dbReference type="PIRSF" id="PIRSF004848">
    <property type="entry name" value="YBL036c_PLPDEIII"/>
    <property type="match status" value="1"/>
</dbReference>
<accession>A0A517QCT3</accession>
<dbReference type="PANTHER" id="PTHR10146:SF14">
    <property type="entry name" value="PYRIDOXAL PHOSPHATE HOMEOSTASIS PROTEIN"/>
    <property type="match status" value="1"/>
</dbReference>
<proteinExistence type="inferred from homology"/>
<dbReference type="HAMAP" id="MF_02087">
    <property type="entry name" value="PLP_homeostasis"/>
    <property type="match status" value="1"/>
</dbReference>
<comment type="similarity">
    <text evidence="2 4">Belongs to the pyridoxal phosphate-binding protein YggS/PROSC family.</text>
</comment>
<comment type="cofactor">
    <cofactor evidence="3">
        <name>pyridoxal 5'-phosphate</name>
        <dbReference type="ChEBI" id="CHEBI:597326"/>
    </cofactor>
</comment>
<dbReference type="NCBIfam" id="TIGR00044">
    <property type="entry name" value="YggS family pyridoxal phosphate-dependent enzyme"/>
    <property type="match status" value="1"/>
</dbReference>
<keyword evidence="1 2" id="KW-0663">Pyridoxal phosphate</keyword>
<dbReference type="InterPro" id="IPR011078">
    <property type="entry name" value="PyrdxlP_homeostasis"/>
</dbReference>
<protein>
    <recommendedName>
        <fullName evidence="2">Pyridoxal phosphate homeostasis protein</fullName>
        <shortName evidence="2">PLP homeostasis protein</shortName>
    </recommendedName>
</protein>
<evidence type="ECO:0000313" key="6">
    <source>
        <dbReference type="Proteomes" id="UP000315647"/>
    </source>
</evidence>
<evidence type="ECO:0000256" key="3">
    <source>
        <dbReference type="PIRSR" id="PIRSR004848-1"/>
    </source>
</evidence>
<dbReference type="SUPFAM" id="SSF51419">
    <property type="entry name" value="PLP-binding barrel"/>
    <property type="match status" value="1"/>
</dbReference>
<dbReference type="Gene3D" id="3.20.20.10">
    <property type="entry name" value="Alanine racemase"/>
    <property type="match status" value="1"/>
</dbReference>
<dbReference type="InterPro" id="IPR029066">
    <property type="entry name" value="PLP-binding_barrel"/>
</dbReference>
<dbReference type="AlphaFoldDB" id="A0A518ACL9"/>
<organism evidence="5 6">
    <name type="scientific">Gimesia panareensis</name>
    <dbReference type="NCBI Taxonomy" id="2527978"/>
    <lineage>
        <taxon>Bacteria</taxon>
        <taxon>Pseudomonadati</taxon>
        <taxon>Planctomycetota</taxon>
        <taxon>Planctomycetia</taxon>
        <taxon>Planctomycetales</taxon>
        <taxon>Planctomycetaceae</taxon>
        <taxon>Gimesia</taxon>
    </lineage>
</organism>
<comment type="function">
    <text evidence="2">Pyridoxal 5'-phosphate (PLP)-binding protein, which is involved in PLP homeostasis.</text>
</comment>
<name>A0A518ACL9_9PLAN</name>
<evidence type="ECO:0000313" key="5">
    <source>
        <dbReference type="EMBL" id="QDT29429.1"/>
    </source>
</evidence>
<dbReference type="GO" id="GO:0030170">
    <property type="term" value="F:pyridoxal phosphate binding"/>
    <property type="evidence" value="ECO:0007669"/>
    <property type="project" value="UniProtKB-UniRule"/>
</dbReference>
<evidence type="ECO:0000256" key="4">
    <source>
        <dbReference type="RuleBase" id="RU004514"/>
    </source>
</evidence>
<accession>A0A518ACL9</accession>
<evidence type="ECO:0000256" key="2">
    <source>
        <dbReference type="HAMAP-Rule" id="MF_02087"/>
    </source>
</evidence>
<evidence type="ECO:0000256" key="1">
    <source>
        <dbReference type="ARBA" id="ARBA00022898"/>
    </source>
</evidence>
<dbReference type="Proteomes" id="UP000315647">
    <property type="component" value="Chromosome"/>
</dbReference>
<dbReference type="EMBL" id="CP037421">
    <property type="protein sequence ID" value="QDT29429.1"/>
    <property type="molecule type" value="Genomic_DNA"/>
</dbReference>
<dbReference type="Pfam" id="PF01168">
    <property type="entry name" value="Ala_racemase_N"/>
    <property type="match status" value="1"/>
</dbReference>
<gene>
    <name evidence="5" type="ORF">Enr10x_47830</name>
</gene>